<organism evidence="1 2">
    <name type="scientific">Portunus trituberculatus</name>
    <name type="common">Swimming crab</name>
    <name type="synonym">Neptunus trituberculatus</name>
    <dbReference type="NCBI Taxonomy" id="210409"/>
    <lineage>
        <taxon>Eukaryota</taxon>
        <taxon>Metazoa</taxon>
        <taxon>Ecdysozoa</taxon>
        <taxon>Arthropoda</taxon>
        <taxon>Crustacea</taxon>
        <taxon>Multicrustacea</taxon>
        <taxon>Malacostraca</taxon>
        <taxon>Eumalacostraca</taxon>
        <taxon>Eucarida</taxon>
        <taxon>Decapoda</taxon>
        <taxon>Pleocyemata</taxon>
        <taxon>Brachyura</taxon>
        <taxon>Eubrachyura</taxon>
        <taxon>Portunoidea</taxon>
        <taxon>Portunidae</taxon>
        <taxon>Portuninae</taxon>
        <taxon>Portunus</taxon>
    </lineage>
</organism>
<dbReference type="Proteomes" id="UP000324222">
    <property type="component" value="Unassembled WGS sequence"/>
</dbReference>
<gene>
    <name evidence="1" type="ORF">E2C01_052671</name>
</gene>
<reference evidence="1 2" key="1">
    <citation type="submission" date="2019-05" db="EMBL/GenBank/DDBJ databases">
        <title>Another draft genome of Portunus trituberculatus and its Hox gene families provides insights of decapod evolution.</title>
        <authorList>
            <person name="Jeong J.-H."/>
            <person name="Song I."/>
            <person name="Kim S."/>
            <person name="Choi T."/>
            <person name="Kim D."/>
            <person name="Ryu S."/>
            <person name="Kim W."/>
        </authorList>
    </citation>
    <scope>NUCLEOTIDE SEQUENCE [LARGE SCALE GENOMIC DNA]</scope>
    <source>
        <tissue evidence="1">Muscle</tissue>
    </source>
</reference>
<comment type="caution">
    <text evidence="1">The sequence shown here is derived from an EMBL/GenBank/DDBJ whole genome shotgun (WGS) entry which is preliminary data.</text>
</comment>
<sequence length="94" mass="9891">MKAEVERQKSEKNHYLGCSSDRATAPTAYLALSLILAVIRDDGPCQPVAVCLGAACPGAGFSPAAANNLYFECWGLNHLARDCLACHRGAVRGG</sequence>
<keyword evidence="2" id="KW-1185">Reference proteome</keyword>
<dbReference type="EMBL" id="VSRR010015886">
    <property type="protein sequence ID" value="MPC58664.1"/>
    <property type="molecule type" value="Genomic_DNA"/>
</dbReference>
<accession>A0A5B7GQ05</accession>
<evidence type="ECO:0000313" key="1">
    <source>
        <dbReference type="EMBL" id="MPC58664.1"/>
    </source>
</evidence>
<dbReference type="AlphaFoldDB" id="A0A5B7GQ05"/>
<evidence type="ECO:0000313" key="2">
    <source>
        <dbReference type="Proteomes" id="UP000324222"/>
    </source>
</evidence>
<proteinExistence type="predicted"/>
<name>A0A5B7GQ05_PORTR</name>
<protein>
    <submittedName>
        <fullName evidence="1">Uncharacterized protein</fullName>
    </submittedName>
</protein>